<dbReference type="Proteomes" id="UP000515758">
    <property type="component" value="Chromosome"/>
</dbReference>
<accession>A0A6S4UQ51</accession>
<evidence type="ECO:0000313" key="2">
    <source>
        <dbReference type="Proteomes" id="UP000515758"/>
    </source>
</evidence>
<protein>
    <submittedName>
        <fullName evidence="1">Uncharacterized protein</fullName>
    </submittedName>
</protein>
<name>A0A6S4UQ51_ACIPI</name>
<dbReference type="EMBL" id="AP021936">
    <property type="protein sequence ID" value="BBQ50716.1"/>
    <property type="molecule type" value="Genomic_DNA"/>
</dbReference>
<evidence type="ECO:0000313" key="1">
    <source>
        <dbReference type="EMBL" id="BBQ50716.1"/>
    </source>
</evidence>
<sequence length="571" mass="67619">MMGFLNWSYKMLIDKSFDLKENLLLNKTLKPLNQNELEELLRIQNLDVSEFSEADVREEIINPIIKILGYSKGEFSSVDREKHVRFLGKTSKYLDYSCTVFKENFWIIEAKKPLKKEHFGYKEFSQALEYSIHPEINASIIVLCDGLIIELFDRDENVESPLLSFKVNDLVKDFDNLRKILSPINIWFFYKRKVLKAIDKAFEKEFNQSRLNEFLASVDRRFDSKKSQILKNFQATKFEDKNYADKILDANLDEIVDIYFYFSHNLSALNNMNALLLEEFKKSKFPVIFKIFPDEYKLINEDYCSCALSFLLTLELHEKTIFWAPSWLKGDGNEGHVEVESLIKKLIKLMLNYFDDDLNRKLILIANNSWRRLSKILYVLSPELSKTSELKHLWTRVNSSEFSWEQILTSPKRNILIDVDNLALLQTRQFVREFSINDGYDFKTHSAKEFIKKLWELEQKALMSYPNYKELLDELDLGEILPTECIGVSYDYLGHIALCILKRIPKWEKYLVDHHKKELIELGILESWAAKEILDKFDIKFDKIKRDEILSERFFFGDSETQNFLSKSYYY</sequence>
<reference evidence="1 2" key="1">
    <citation type="submission" date="2019-12" db="EMBL/GenBank/DDBJ databases">
        <title>complete genome sequences of Acinetobacter pittii str. WP2-W18-ESBL-11 isolated from wastewater treatment plant effluent.</title>
        <authorList>
            <person name="Sekizuka T."/>
            <person name="Itokawa K."/>
            <person name="Yatsu K."/>
            <person name="Inamine Y."/>
            <person name="Kuroda M."/>
        </authorList>
    </citation>
    <scope>NUCLEOTIDE SEQUENCE [LARGE SCALE GENOMIC DNA]</scope>
    <source>
        <strain evidence="1 2">WP2-W18-ESBL-11</strain>
    </source>
</reference>
<dbReference type="AlphaFoldDB" id="A0A6S4UQ51"/>
<proteinExistence type="predicted"/>
<organism evidence="1 2">
    <name type="scientific">Acinetobacter pittii</name>
    <name type="common">Acinetobacter genomosp. 3</name>
    <dbReference type="NCBI Taxonomy" id="48296"/>
    <lineage>
        <taxon>Bacteria</taxon>
        <taxon>Pseudomonadati</taxon>
        <taxon>Pseudomonadota</taxon>
        <taxon>Gammaproteobacteria</taxon>
        <taxon>Moraxellales</taxon>
        <taxon>Moraxellaceae</taxon>
        <taxon>Acinetobacter</taxon>
        <taxon>Acinetobacter calcoaceticus/baumannii complex</taxon>
    </lineage>
</organism>
<gene>
    <name evidence="1" type="ORF">WP2W18E11_37140</name>
</gene>